<keyword evidence="1" id="KW-0812">Transmembrane</keyword>
<gene>
    <name evidence="2" type="ORF">QEH52_12035</name>
</gene>
<name>A0ABU1AVR2_9BACT</name>
<dbReference type="RefSeq" id="WP_308950750.1">
    <property type="nucleotide sequence ID" value="NZ_JARXHW010000027.1"/>
</dbReference>
<evidence type="ECO:0000313" key="3">
    <source>
        <dbReference type="Proteomes" id="UP001225316"/>
    </source>
</evidence>
<dbReference type="PROSITE" id="PS51257">
    <property type="entry name" value="PROKAR_LIPOPROTEIN"/>
    <property type="match status" value="1"/>
</dbReference>
<feature type="transmembrane region" description="Helical" evidence="1">
    <location>
        <begin position="258"/>
        <end position="276"/>
    </location>
</feature>
<keyword evidence="1" id="KW-0472">Membrane</keyword>
<dbReference type="EMBL" id="JARXHW010000027">
    <property type="protein sequence ID" value="MDQ8208243.1"/>
    <property type="molecule type" value="Genomic_DNA"/>
</dbReference>
<organism evidence="2 3">
    <name type="scientific">Thalassobacterium maritimum</name>
    <dbReference type="NCBI Taxonomy" id="3041265"/>
    <lineage>
        <taxon>Bacteria</taxon>
        <taxon>Pseudomonadati</taxon>
        <taxon>Verrucomicrobiota</taxon>
        <taxon>Opitutia</taxon>
        <taxon>Puniceicoccales</taxon>
        <taxon>Coraliomargaritaceae</taxon>
        <taxon>Thalassobacterium</taxon>
    </lineage>
</organism>
<protein>
    <recommendedName>
        <fullName evidence="4">LPXTG cell wall anchor domain-containing protein</fullName>
    </recommendedName>
</protein>
<comment type="caution">
    <text evidence="2">The sequence shown here is derived from an EMBL/GenBank/DDBJ whole genome shotgun (WGS) entry which is preliminary data.</text>
</comment>
<accession>A0ABU1AVR2</accession>
<evidence type="ECO:0000313" key="2">
    <source>
        <dbReference type="EMBL" id="MDQ8208243.1"/>
    </source>
</evidence>
<reference evidence="2 3" key="1">
    <citation type="submission" date="2023-04" db="EMBL/GenBank/DDBJ databases">
        <title>A novel bacteria isolated from coastal sediment.</title>
        <authorList>
            <person name="Liu X.-J."/>
            <person name="Du Z.-J."/>
        </authorList>
    </citation>
    <scope>NUCLEOTIDE SEQUENCE [LARGE SCALE GENOMIC DNA]</scope>
    <source>
        <strain evidence="2 3">SDUM461003</strain>
    </source>
</reference>
<keyword evidence="1" id="KW-1133">Transmembrane helix</keyword>
<evidence type="ECO:0000256" key="1">
    <source>
        <dbReference type="SAM" id="Phobius"/>
    </source>
</evidence>
<proteinExistence type="predicted"/>
<sequence>MKIRFIVIFLLILSCRVLLAEEDIVLDFRESHDVAVLARGSVVSPASGSLGRIGVPAGTYNILLPGGNQFVIDSVAGYINPEFKNDSRISKLSLKTRALTMPEAMALAEAFHDAFDLPKDELYKWVEPFNKGGVFSGFYNEGSLENYPGMSISLLSAYSRETPILIIFAYEWEPVIMKGRGVSPEKNTVKELSFDMPAIIASVQKTQEHMNVEIPATPPALEVVKVVEGVTLHGVVSGGSTEVGTFEPSEEPEQSSQWWLWLVGALVVLGGLVVVVRRKN</sequence>
<dbReference type="Proteomes" id="UP001225316">
    <property type="component" value="Unassembled WGS sequence"/>
</dbReference>
<evidence type="ECO:0008006" key="4">
    <source>
        <dbReference type="Google" id="ProtNLM"/>
    </source>
</evidence>
<keyword evidence="3" id="KW-1185">Reference proteome</keyword>